<keyword evidence="2" id="KW-0378">Hydrolase</keyword>
<gene>
    <name evidence="2" type="ORF">H5985_04435</name>
</gene>
<dbReference type="GO" id="GO:0004519">
    <property type="term" value="F:endonuclease activity"/>
    <property type="evidence" value="ECO:0007669"/>
    <property type="project" value="UniProtKB-KW"/>
</dbReference>
<evidence type="ECO:0000313" key="3">
    <source>
        <dbReference type="Proteomes" id="UP000777002"/>
    </source>
</evidence>
<keyword evidence="2" id="KW-0540">Nuclease</keyword>
<dbReference type="RefSeq" id="WP_205050112.1">
    <property type="nucleotide sequence ID" value="NZ_JACJKX010000006.1"/>
</dbReference>
<protein>
    <submittedName>
        <fullName evidence="2">HNH endonuclease</fullName>
    </submittedName>
</protein>
<organism evidence="2 3">
    <name type="scientific">Parasutterella secunda</name>
    <dbReference type="NCBI Taxonomy" id="626947"/>
    <lineage>
        <taxon>Bacteria</taxon>
        <taxon>Pseudomonadati</taxon>
        <taxon>Pseudomonadota</taxon>
        <taxon>Betaproteobacteria</taxon>
        <taxon>Burkholderiales</taxon>
        <taxon>Sutterellaceae</taxon>
        <taxon>Parasutterella</taxon>
    </lineage>
</organism>
<accession>A0ABS2GRQ7</accession>
<feature type="domain" description="HNH nuclease" evidence="1">
    <location>
        <begin position="69"/>
        <end position="108"/>
    </location>
</feature>
<dbReference type="EMBL" id="JACJKX010000006">
    <property type="protein sequence ID" value="MBM6928515.1"/>
    <property type="molecule type" value="Genomic_DNA"/>
</dbReference>
<evidence type="ECO:0000313" key="2">
    <source>
        <dbReference type="EMBL" id="MBM6928515.1"/>
    </source>
</evidence>
<keyword evidence="2" id="KW-0255">Endonuclease</keyword>
<name>A0ABS2GRQ7_9BURK</name>
<comment type="caution">
    <text evidence="2">The sequence shown here is derived from an EMBL/GenBank/DDBJ whole genome shotgun (WGS) entry which is preliminary data.</text>
</comment>
<dbReference type="Proteomes" id="UP000777002">
    <property type="component" value="Unassembled WGS sequence"/>
</dbReference>
<proteinExistence type="predicted"/>
<sequence length="121" mass="13360">MPPSDDEIRKHGQEILNLVFGAACPSSQSTEPLDSSLIGRPTDKEITVEARLQQGEFRKKLIKQWAGKCMVTGIDIEPLLRASHIKAYAECTDVEKYDLNNGLLLSATSTLYSIVISLPLM</sequence>
<dbReference type="Pfam" id="PF13391">
    <property type="entry name" value="HNH_2"/>
    <property type="match status" value="1"/>
</dbReference>
<keyword evidence="3" id="KW-1185">Reference proteome</keyword>
<reference evidence="2 3" key="1">
    <citation type="journal article" date="2021" name="Sci. Rep.">
        <title>The distribution of antibiotic resistance genes in chicken gut microbiota commensals.</title>
        <authorList>
            <person name="Juricova H."/>
            <person name="Matiasovicova J."/>
            <person name="Kubasova T."/>
            <person name="Cejkova D."/>
            <person name="Rychlik I."/>
        </authorList>
    </citation>
    <scope>NUCLEOTIDE SEQUENCE [LARGE SCALE GENOMIC DNA]</scope>
    <source>
        <strain evidence="2 3">An562</strain>
    </source>
</reference>
<evidence type="ECO:0000259" key="1">
    <source>
        <dbReference type="Pfam" id="PF13391"/>
    </source>
</evidence>
<dbReference type="InterPro" id="IPR003615">
    <property type="entry name" value="HNH_nuc"/>
</dbReference>